<evidence type="ECO:0000256" key="1">
    <source>
        <dbReference type="SAM" id="SignalP"/>
    </source>
</evidence>
<accession>A0A8S4NUT7</accession>
<organism evidence="2 3">
    <name type="scientific">Owenia fusiformis</name>
    <name type="common">Polychaete worm</name>
    <dbReference type="NCBI Taxonomy" id="6347"/>
    <lineage>
        <taxon>Eukaryota</taxon>
        <taxon>Metazoa</taxon>
        <taxon>Spiralia</taxon>
        <taxon>Lophotrochozoa</taxon>
        <taxon>Annelida</taxon>
        <taxon>Polychaeta</taxon>
        <taxon>Sedentaria</taxon>
        <taxon>Canalipalpata</taxon>
        <taxon>Sabellida</taxon>
        <taxon>Oweniida</taxon>
        <taxon>Oweniidae</taxon>
        <taxon>Owenia</taxon>
    </lineage>
</organism>
<dbReference type="Proteomes" id="UP000749559">
    <property type="component" value="Unassembled WGS sequence"/>
</dbReference>
<evidence type="ECO:0000313" key="2">
    <source>
        <dbReference type="EMBL" id="CAH1783744.1"/>
    </source>
</evidence>
<gene>
    <name evidence="2" type="ORF">OFUS_LOCUS10054</name>
</gene>
<reference evidence="2" key="1">
    <citation type="submission" date="2022-03" db="EMBL/GenBank/DDBJ databases">
        <authorList>
            <person name="Martin C."/>
        </authorList>
    </citation>
    <scope>NUCLEOTIDE SEQUENCE</scope>
</reference>
<feature type="chain" id="PRO_5035789546" evidence="1">
    <location>
        <begin position="24"/>
        <end position="199"/>
    </location>
</feature>
<feature type="signal peptide" evidence="1">
    <location>
        <begin position="1"/>
        <end position="23"/>
    </location>
</feature>
<keyword evidence="3" id="KW-1185">Reference proteome</keyword>
<dbReference type="EMBL" id="CAIIXF020000005">
    <property type="protein sequence ID" value="CAH1783744.1"/>
    <property type="molecule type" value="Genomic_DNA"/>
</dbReference>
<name>A0A8S4NUT7_OWEFU</name>
<evidence type="ECO:0000313" key="3">
    <source>
        <dbReference type="Proteomes" id="UP000749559"/>
    </source>
</evidence>
<keyword evidence="1" id="KW-0732">Signal</keyword>
<dbReference type="AlphaFoldDB" id="A0A8S4NUT7"/>
<proteinExistence type="predicted"/>
<protein>
    <submittedName>
        <fullName evidence="2">Uncharacterized protein</fullName>
    </submittedName>
</protein>
<comment type="caution">
    <text evidence="2">The sequence shown here is derived from an EMBL/GenBank/DDBJ whole genome shotgun (WGS) entry which is preliminary data.</text>
</comment>
<sequence length="199" mass="22562">MQSSLHGLILAILIVLSEHRANGDGDFHDSAGIVQLMSDKYGLYRTVMDFAEIKRMLAQVTCRINVEVQCVNKKTGRIKKKCSDFLQLSHSNCCFLFHDSNLNSNITLNCYKHCSSERTPIDPLPCVPGSLDGTVRDAADSQLPLKVYCDVEEEGIQFVKQCDTWRKLHKLCCKLQLLPTDNMLIPLMPKIICTKRCWK</sequence>